<proteinExistence type="predicted"/>
<reference evidence="2 3" key="1">
    <citation type="submission" date="2013-11" db="EMBL/GenBank/DDBJ databases">
        <title>Genome sequencing of Stegodyphus mimosarum.</title>
        <authorList>
            <person name="Bechsgaard J."/>
        </authorList>
    </citation>
    <scope>NUCLEOTIDE SEQUENCE [LARGE SCALE GENOMIC DNA]</scope>
</reference>
<evidence type="ECO:0000313" key="2">
    <source>
        <dbReference type="EMBL" id="KFM56622.1"/>
    </source>
</evidence>
<gene>
    <name evidence="2" type="ORF">X975_16301</name>
</gene>
<organism evidence="2 3">
    <name type="scientific">Stegodyphus mimosarum</name>
    <name type="common">African social velvet spider</name>
    <dbReference type="NCBI Taxonomy" id="407821"/>
    <lineage>
        <taxon>Eukaryota</taxon>
        <taxon>Metazoa</taxon>
        <taxon>Ecdysozoa</taxon>
        <taxon>Arthropoda</taxon>
        <taxon>Chelicerata</taxon>
        <taxon>Arachnida</taxon>
        <taxon>Araneae</taxon>
        <taxon>Araneomorphae</taxon>
        <taxon>Entelegynae</taxon>
        <taxon>Eresoidea</taxon>
        <taxon>Eresidae</taxon>
        <taxon>Stegodyphus</taxon>
    </lineage>
</organism>
<evidence type="ECO:0000259" key="1">
    <source>
        <dbReference type="PROSITE" id="PS51205"/>
    </source>
</evidence>
<feature type="non-terminal residue" evidence="2">
    <location>
        <position position="55"/>
    </location>
</feature>
<name>A0A087SUT3_STEMI</name>
<accession>A0A087SUT3</accession>
<dbReference type="InterPro" id="IPR003123">
    <property type="entry name" value="VPS9"/>
</dbReference>
<keyword evidence="3" id="KW-1185">Reference proteome</keyword>
<feature type="domain" description="VPS9" evidence="1">
    <location>
        <begin position="1"/>
        <end position="55"/>
    </location>
</feature>
<dbReference type="EMBL" id="KK112054">
    <property type="protein sequence ID" value="KFM56622.1"/>
    <property type="molecule type" value="Genomic_DNA"/>
</dbReference>
<evidence type="ECO:0000313" key="3">
    <source>
        <dbReference type="Proteomes" id="UP000054359"/>
    </source>
</evidence>
<protein>
    <recommendedName>
        <fullName evidence="1">VPS9 domain-containing protein</fullName>
    </recommendedName>
</protein>
<dbReference type="Proteomes" id="UP000054359">
    <property type="component" value="Unassembled WGS sequence"/>
</dbReference>
<dbReference type="PROSITE" id="PS51205">
    <property type="entry name" value="VPS9"/>
    <property type="match status" value="1"/>
</dbReference>
<sequence>MLPRYLKFITYYVFSENITDVLDRAIFVPFFRSIISSQISYYYRNFHTLICYITI</sequence>
<dbReference type="AlphaFoldDB" id="A0A087SUT3"/>